<evidence type="ECO:0000256" key="2">
    <source>
        <dbReference type="ARBA" id="ARBA00022692"/>
    </source>
</evidence>
<dbReference type="Pfam" id="PF07690">
    <property type="entry name" value="MFS_1"/>
    <property type="match status" value="1"/>
</dbReference>
<keyword evidence="3 5" id="KW-1133">Transmembrane helix</keyword>
<dbReference type="AlphaFoldDB" id="A0A2S6CIN2"/>
<dbReference type="PANTHER" id="PTHR23501:SF198">
    <property type="entry name" value="AZOLE RESISTANCE PROTEIN 1-RELATED"/>
    <property type="match status" value="1"/>
</dbReference>
<feature type="transmembrane region" description="Helical" evidence="5">
    <location>
        <begin position="450"/>
        <end position="468"/>
    </location>
</feature>
<dbReference type="PANTHER" id="PTHR23501">
    <property type="entry name" value="MAJOR FACILITATOR SUPERFAMILY"/>
    <property type="match status" value="1"/>
</dbReference>
<keyword evidence="2 5" id="KW-0812">Transmembrane</keyword>
<feature type="transmembrane region" description="Helical" evidence="5">
    <location>
        <begin position="134"/>
        <end position="158"/>
    </location>
</feature>
<dbReference type="EMBL" id="PNEN01000372">
    <property type="protein sequence ID" value="PPJ59571.1"/>
    <property type="molecule type" value="Genomic_DNA"/>
</dbReference>
<dbReference type="PROSITE" id="PS50850">
    <property type="entry name" value="MFS"/>
    <property type="match status" value="1"/>
</dbReference>
<gene>
    <name evidence="7" type="ORF">CBER1_11700</name>
</gene>
<sequence length="482" mass="50973">MISTALPTLANHFHNTADAVWYVVAFRFGQCAFTIQLGKVYKHCSTKRTFVLANAVSIVGLALSAAATSPVMLIAGRAIAGAGYAGLNAGAMLILVQATPLRTRPIFLGIWSAFAGLATVAGPLVGGALTQSIGWRYCFILNLPISVLTMFLTGFCCVERRSSVNTTMLGMKDLLYELDLVSSLLLVPGLACLFIALAWAGTQYSWNSGTVVGLLSCSGTFVAAFLYHQHWRGDKAAIPLQIMSQRSVLASFIFSTFLGSATAVLDTFLPTYYQIVHGYRPAQSGYLMLSILATATLGAVVTGLMTSWCGYYAPFMIAAGVIIVISTGLITTFGIHKNVIEFILYTALFGLGYGIGSAGPSIALQTVLPESDLSTGLAVLLLGSALGPAVTNSVAQSLFTLILSRKLNRIFRAEGGANLTKAGLGELLNSWSPTKAAVGRLSIVSSLQSVWYLILGLAITALLGLLALEWLSVKRPTPTPCT</sequence>
<dbReference type="PRINTS" id="PR01036">
    <property type="entry name" value="TCRTETB"/>
</dbReference>
<feature type="transmembrane region" description="Helical" evidence="5">
    <location>
        <begin position="206"/>
        <end position="227"/>
    </location>
</feature>
<evidence type="ECO:0000313" key="8">
    <source>
        <dbReference type="Proteomes" id="UP000237631"/>
    </source>
</evidence>
<feature type="transmembrane region" description="Helical" evidence="5">
    <location>
        <begin position="50"/>
        <end position="68"/>
    </location>
</feature>
<dbReference type="InterPro" id="IPR011701">
    <property type="entry name" value="MFS"/>
</dbReference>
<evidence type="ECO:0000256" key="3">
    <source>
        <dbReference type="ARBA" id="ARBA00022989"/>
    </source>
</evidence>
<evidence type="ECO:0000256" key="5">
    <source>
        <dbReference type="SAM" id="Phobius"/>
    </source>
</evidence>
<dbReference type="InterPro" id="IPR020846">
    <property type="entry name" value="MFS_dom"/>
</dbReference>
<dbReference type="Gene3D" id="1.20.1250.20">
    <property type="entry name" value="MFS general substrate transporter like domains"/>
    <property type="match status" value="2"/>
</dbReference>
<feature type="transmembrane region" description="Helical" evidence="5">
    <location>
        <begin position="108"/>
        <end position="128"/>
    </location>
</feature>
<dbReference type="SUPFAM" id="SSF103473">
    <property type="entry name" value="MFS general substrate transporter"/>
    <property type="match status" value="1"/>
</dbReference>
<name>A0A2S6CIN2_9PEZI</name>
<comment type="subcellular location">
    <subcellularLocation>
        <location evidence="1">Membrane</location>
        <topology evidence="1">Multi-pass membrane protein</topology>
    </subcellularLocation>
</comment>
<feature type="transmembrane region" description="Helical" evidence="5">
    <location>
        <begin position="311"/>
        <end position="336"/>
    </location>
</feature>
<reference evidence="8" key="1">
    <citation type="journal article" date="2017" name="bioRxiv">
        <title>Conservation of a gene cluster reveals novel cercosporin biosynthetic mechanisms and extends production to the genus Colletotrichum.</title>
        <authorList>
            <person name="de Jonge R."/>
            <person name="Ebert M.K."/>
            <person name="Huitt-Roehl C.R."/>
            <person name="Pal P."/>
            <person name="Suttle J.C."/>
            <person name="Spanner R.E."/>
            <person name="Neubauer J.D."/>
            <person name="Jurick W.M.II."/>
            <person name="Stott K.A."/>
            <person name="Secor G.A."/>
            <person name="Thomma B.P.H.J."/>
            <person name="Van de Peer Y."/>
            <person name="Townsend C.A."/>
            <person name="Bolton M.D."/>
        </authorList>
    </citation>
    <scope>NUCLEOTIDE SEQUENCE [LARGE SCALE GENOMIC DNA]</scope>
    <source>
        <strain evidence="8">CBS538.71</strain>
    </source>
</reference>
<keyword evidence="8" id="KW-1185">Reference proteome</keyword>
<feature type="domain" description="Major facilitator superfamily (MFS) profile" evidence="6">
    <location>
        <begin position="1"/>
        <end position="476"/>
    </location>
</feature>
<dbReference type="InterPro" id="IPR036259">
    <property type="entry name" value="MFS_trans_sf"/>
</dbReference>
<evidence type="ECO:0000256" key="1">
    <source>
        <dbReference type="ARBA" id="ARBA00004141"/>
    </source>
</evidence>
<protein>
    <recommendedName>
        <fullName evidence="6">Major facilitator superfamily (MFS) profile domain-containing protein</fullName>
    </recommendedName>
</protein>
<feature type="transmembrane region" description="Helical" evidence="5">
    <location>
        <begin position="342"/>
        <end position="364"/>
    </location>
</feature>
<feature type="transmembrane region" description="Helical" evidence="5">
    <location>
        <begin position="74"/>
        <end position="96"/>
    </location>
</feature>
<dbReference type="GO" id="GO:0022857">
    <property type="term" value="F:transmembrane transporter activity"/>
    <property type="evidence" value="ECO:0007669"/>
    <property type="project" value="InterPro"/>
</dbReference>
<evidence type="ECO:0000259" key="6">
    <source>
        <dbReference type="PROSITE" id="PS50850"/>
    </source>
</evidence>
<accession>A0A2S6CIN2</accession>
<keyword evidence="4 5" id="KW-0472">Membrane</keyword>
<evidence type="ECO:0000256" key="4">
    <source>
        <dbReference type="ARBA" id="ARBA00023136"/>
    </source>
</evidence>
<organism evidence="7 8">
    <name type="scientific">Cercospora berteroae</name>
    <dbReference type="NCBI Taxonomy" id="357750"/>
    <lineage>
        <taxon>Eukaryota</taxon>
        <taxon>Fungi</taxon>
        <taxon>Dikarya</taxon>
        <taxon>Ascomycota</taxon>
        <taxon>Pezizomycotina</taxon>
        <taxon>Dothideomycetes</taxon>
        <taxon>Dothideomycetidae</taxon>
        <taxon>Mycosphaerellales</taxon>
        <taxon>Mycosphaerellaceae</taxon>
        <taxon>Cercospora</taxon>
    </lineage>
</organism>
<feature type="transmembrane region" description="Helical" evidence="5">
    <location>
        <begin position="285"/>
        <end position="304"/>
    </location>
</feature>
<proteinExistence type="predicted"/>
<evidence type="ECO:0000313" key="7">
    <source>
        <dbReference type="EMBL" id="PPJ59571.1"/>
    </source>
</evidence>
<comment type="caution">
    <text evidence="7">The sequence shown here is derived from an EMBL/GenBank/DDBJ whole genome shotgun (WGS) entry which is preliminary data.</text>
</comment>
<dbReference type="GO" id="GO:0005886">
    <property type="term" value="C:plasma membrane"/>
    <property type="evidence" value="ECO:0007669"/>
    <property type="project" value="TreeGrafter"/>
</dbReference>
<feature type="transmembrane region" description="Helical" evidence="5">
    <location>
        <begin position="376"/>
        <end position="399"/>
    </location>
</feature>
<feature type="transmembrane region" description="Helical" evidence="5">
    <location>
        <begin position="248"/>
        <end position="265"/>
    </location>
</feature>
<dbReference type="Proteomes" id="UP000237631">
    <property type="component" value="Unassembled WGS sequence"/>
</dbReference>
<dbReference type="OrthoDB" id="2985014at2759"/>
<feature type="transmembrane region" description="Helical" evidence="5">
    <location>
        <begin position="178"/>
        <end position="200"/>
    </location>
</feature>
<feature type="transmembrane region" description="Helical" evidence="5">
    <location>
        <begin position="20"/>
        <end position="38"/>
    </location>
</feature>